<proteinExistence type="predicted"/>
<dbReference type="EnsemblPlants" id="AUR62030752-RA">
    <property type="protein sequence ID" value="AUR62030752-RA:cds"/>
    <property type="gene ID" value="AUR62030752"/>
</dbReference>
<name>A0A803MK19_CHEQI</name>
<dbReference type="OMA" id="TLEYDIW"/>
<reference evidence="1" key="1">
    <citation type="journal article" date="2017" name="Nature">
        <title>The genome of Chenopodium quinoa.</title>
        <authorList>
            <person name="Jarvis D.E."/>
            <person name="Ho Y.S."/>
            <person name="Lightfoot D.J."/>
            <person name="Schmoeckel S.M."/>
            <person name="Li B."/>
            <person name="Borm T.J.A."/>
            <person name="Ohyanagi H."/>
            <person name="Mineta K."/>
            <person name="Michell C.T."/>
            <person name="Saber N."/>
            <person name="Kharbatia N.M."/>
            <person name="Rupper R.R."/>
            <person name="Sharp A.R."/>
            <person name="Dally N."/>
            <person name="Boughton B.A."/>
            <person name="Woo Y.H."/>
            <person name="Gao G."/>
            <person name="Schijlen E.G.W.M."/>
            <person name="Guo X."/>
            <person name="Momin A.A."/>
            <person name="Negrao S."/>
            <person name="Al-Babili S."/>
            <person name="Gehring C."/>
            <person name="Roessner U."/>
            <person name="Jung C."/>
            <person name="Murphy K."/>
            <person name="Arold S.T."/>
            <person name="Gojobori T."/>
            <person name="van der Linden C.G."/>
            <person name="van Loo E.N."/>
            <person name="Jellen E.N."/>
            <person name="Maughan P.J."/>
            <person name="Tester M."/>
        </authorList>
    </citation>
    <scope>NUCLEOTIDE SEQUENCE [LARGE SCALE GENOMIC DNA]</scope>
    <source>
        <strain evidence="1">cv. PI 614886</strain>
    </source>
</reference>
<dbReference type="AlphaFoldDB" id="A0A803MK19"/>
<reference evidence="1" key="2">
    <citation type="submission" date="2021-03" db="UniProtKB">
        <authorList>
            <consortium name="EnsemblPlants"/>
        </authorList>
    </citation>
    <scope>IDENTIFICATION</scope>
</reference>
<dbReference type="PANTHER" id="PTHR11439">
    <property type="entry name" value="GAG-POL-RELATED RETROTRANSPOSON"/>
    <property type="match status" value="1"/>
</dbReference>
<protein>
    <submittedName>
        <fullName evidence="1">Uncharacterized protein</fullName>
    </submittedName>
</protein>
<organism evidence="1 2">
    <name type="scientific">Chenopodium quinoa</name>
    <name type="common">Quinoa</name>
    <dbReference type="NCBI Taxonomy" id="63459"/>
    <lineage>
        <taxon>Eukaryota</taxon>
        <taxon>Viridiplantae</taxon>
        <taxon>Streptophyta</taxon>
        <taxon>Embryophyta</taxon>
        <taxon>Tracheophyta</taxon>
        <taxon>Spermatophyta</taxon>
        <taxon>Magnoliopsida</taxon>
        <taxon>eudicotyledons</taxon>
        <taxon>Gunneridae</taxon>
        <taxon>Pentapetalae</taxon>
        <taxon>Caryophyllales</taxon>
        <taxon>Chenopodiaceae</taxon>
        <taxon>Chenopodioideae</taxon>
        <taxon>Atripliceae</taxon>
        <taxon>Chenopodium</taxon>
    </lineage>
</organism>
<accession>A0A803MK19</accession>
<evidence type="ECO:0000313" key="2">
    <source>
        <dbReference type="Proteomes" id="UP000596660"/>
    </source>
</evidence>
<keyword evidence="2" id="KW-1185">Reference proteome</keyword>
<dbReference type="Gramene" id="AUR62030752-RA">
    <property type="protein sequence ID" value="AUR62030752-RA:cds"/>
    <property type="gene ID" value="AUR62030752"/>
</dbReference>
<evidence type="ECO:0000313" key="1">
    <source>
        <dbReference type="EnsemblPlants" id="AUR62030752-RA:cds"/>
    </source>
</evidence>
<dbReference type="PANTHER" id="PTHR11439:SF483">
    <property type="entry name" value="PEPTIDE SYNTHASE GLIP-LIKE, PUTATIVE (AFU_ORTHOLOGUE AFUA_3G12920)-RELATED"/>
    <property type="match status" value="1"/>
</dbReference>
<sequence>MLRNFYMSDCKPMATPMATNEKLSKYDEREKVDASFYRSMPSKAHLAAAKKILRYIKGTKGYGILFKAEDDNKLKGFTDNDWARCIDDRKSTSNYMFQLLGSKSISWSSKKQATVALSSS</sequence>
<dbReference type="Proteomes" id="UP000596660">
    <property type="component" value="Unplaced"/>
</dbReference>